<feature type="binding site" evidence="15">
    <location>
        <position position="424"/>
    </location>
    <ligand>
        <name>Zn(2+)</name>
        <dbReference type="ChEBI" id="CHEBI:29105"/>
    </ligand>
</feature>
<keyword evidence="6 15" id="KW-0479">Metal-binding</keyword>
<dbReference type="InterPro" id="IPR001679">
    <property type="entry name" value="DNA_ligase"/>
</dbReference>
<protein>
    <recommendedName>
        <fullName evidence="3 15">DNA ligase</fullName>
        <ecNumber evidence="2 15">6.5.1.2</ecNumber>
    </recommendedName>
    <alternativeName>
        <fullName evidence="15">Polydeoxyribonucleotide synthase [NAD(+)]</fullName>
    </alternativeName>
</protein>
<feature type="active site" description="N6-AMP-lysine intermediate" evidence="15">
    <location>
        <position position="116"/>
    </location>
</feature>
<dbReference type="Pfam" id="PF22745">
    <property type="entry name" value="Nlig-Ia"/>
    <property type="match status" value="1"/>
</dbReference>
<dbReference type="InterPro" id="IPR033136">
    <property type="entry name" value="DNA_ligase_CS"/>
</dbReference>
<keyword evidence="5 15" id="KW-0235">DNA replication</keyword>
<dbReference type="PROSITE" id="PS01055">
    <property type="entry name" value="DNA_LIGASE_N1"/>
    <property type="match status" value="1"/>
</dbReference>
<evidence type="ECO:0000256" key="11">
    <source>
        <dbReference type="ARBA" id="ARBA00023204"/>
    </source>
</evidence>
<dbReference type="Pfam" id="PF03120">
    <property type="entry name" value="OB_DNA_ligase"/>
    <property type="match status" value="1"/>
</dbReference>
<evidence type="ECO:0000256" key="15">
    <source>
        <dbReference type="HAMAP-Rule" id="MF_01588"/>
    </source>
</evidence>
<dbReference type="RefSeq" id="WP_212773969.1">
    <property type="nucleotide sequence ID" value="NZ_AP024601.1"/>
</dbReference>
<dbReference type="NCBIfam" id="TIGR00575">
    <property type="entry name" value="dnlj"/>
    <property type="match status" value="1"/>
</dbReference>
<dbReference type="SUPFAM" id="SSF52113">
    <property type="entry name" value="BRCT domain"/>
    <property type="match status" value="1"/>
</dbReference>
<organism evidence="18 19">
    <name type="scientific">Polycladomyces abyssicola</name>
    <dbReference type="NCBI Taxonomy" id="1125966"/>
    <lineage>
        <taxon>Bacteria</taxon>
        <taxon>Bacillati</taxon>
        <taxon>Bacillota</taxon>
        <taxon>Bacilli</taxon>
        <taxon>Bacillales</taxon>
        <taxon>Thermoactinomycetaceae</taxon>
        <taxon>Polycladomyces</taxon>
    </lineage>
</organism>
<evidence type="ECO:0000256" key="3">
    <source>
        <dbReference type="ARBA" id="ARBA00013308"/>
    </source>
</evidence>
<evidence type="ECO:0000259" key="17">
    <source>
        <dbReference type="PROSITE" id="PS50172"/>
    </source>
</evidence>
<dbReference type="SMART" id="SM00292">
    <property type="entry name" value="BRCT"/>
    <property type="match status" value="1"/>
</dbReference>
<dbReference type="NCBIfam" id="NF005932">
    <property type="entry name" value="PRK07956.1"/>
    <property type="match status" value="1"/>
</dbReference>
<dbReference type="PROSITE" id="PS50172">
    <property type="entry name" value="BRCT"/>
    <property type="match status" value="1"/>
</dbReference>
<sequence>MDRQEAARRAQSLREQIEEHNYRYHVLDDPIISDAEYDRLMQELIRLEEQFPELKTPDSPTQRVGGEPLPFFEKVEHRVPMLSLGNAFNEEDLREFDERIKRMGGVDQVRYVCELKIDGLAVSLRYENGVFVQGATRGDGQTGEDITQNLRTIRSLPLRLREPVTVEVRGEAFMPKREFRRINAEKERRGEPLFANPRNAAAGSLRQLDPKLAAERALDIFLYGVGAVDEALLPSTHTETLEWLSRLGLKVNPHRRTVDSIEEVMAFVEEWREKRPELDYEIDGIVIKVDDLALRERLGMTAKSPRWAIAYKFPAEEAVTILRGIEVRVGRTGAVTPTAILEPVTLAGTTVQRASLHNEDIIREKGLLIGDHVIVKKAGDIIPEVVGVLKERRTGEERPYQMPSDCPECGSRLVRLEGEVALRCINPQCPAQTREGIIHFVSRGAMNIEGLGEKVVTQLFEAGLVRSVADLYYLKKEELLPLERMGEKSVDNLLAAIEQSKGNSVERLIFGLGIRFVGAKGARILAQYFRLLDKLMTATREELESIEEIGPKMADSIVTYFAKPEVKETIERLRQAGVNFAYLGPVSEKQTEQDSPFAGKTVVLTGTLHSMTRQEAAGKVEALGGKVSGSVSKKTDFLIAGEKAGSKLTKAQELGVKILDEEEFLAMLGESAG</sequence>
<dbReference type="Pfam" id="PF03119">
    <property type="entry name" value="DNA_ligase_ZBD"/>
    <property type="match status" value="1"/>
</dbReference>
<dbReference type="Pfam" id="PF00533">
    <property type="entry name" value="BRCT"/>
    <property type="match status" value="1"/>
</dbReference>
<dbReference type="AlphaFoldDB" id="A0A8D5UCB4"/>
<proteinExistence type="inferred from homology"/>
<dbReference type="SUPFAM" id="SSF47781">
    <property type="entry name" value="RuvA domain 2-like"/>
    <property type="match status" value="1"/>
</dbReference>
<dbReference type="InterPro" id="IPR013839">
    <property type="entry name" value="DNAligase_adenylation"/>
</dbReference>
<keyword evidence="8 15" id="KW-0862">Zinc</keyword>
<keyword evidence="10 15" id="KW-0520">NAD</keyword>
<comment type="similarity">
    <text evidence="14 15">Belongs to the NAD-dependent DNA ligase family. LigA subfamily.</text>
</comment>
<dbReference type="CDD" id="cd17748">
    <property type="entry name" value="BRCT_DNA_ligase_like"/>
    <property type="match status" value="1"/>
</dbReference>
<feature type="binding site" evidence="15">
    <location>
        <position position="288"/>
    </location>
    <ligand>
        <name>NAD(+)</name>
        <dbReference type="ChEBI" id="CHEBI:57540"/>
    </ligand>
</feature>
<dbReference type="GO" id="GO:0003677">
    <property type="term" value="F:DNA binding"/>
    <property type="evidence" value="ECO:0007669"/>
    <property type="project" value="InterPro"/>
</dbReference>
<dbReference type="SUPFAM" id="SSF50249">
    <property type="entry name" value="Nucleic acid-binding proteins"/>
    <property type="match status" value="1"/>
</dbReference>
<evidence type="ECO:0000256" key="10">
    <source>
        <dbReference type="ARBA" id="ARBA00023027"/>
    </source>
</evidence>
<reference evidence="18" key="2">
    <citation type="journal article" date="2021" name="Microbiol. Resour. Announc.">
        <title>Complete Genome Sequence of Polycladomyces abyssicola JIR-001T, Isolated from Hemipelagic Sediment in Deep Seawater.</title>
        <authorList>
            <person name="Tsubouchi T."/>
            <person name="Kaneko Y."/>
        </authorList>
    </citation>
    <scope>NUCLEOTIDE SEQUENCE</scope>
    <source>
        <strain evidence="18">JIR-001</strain>
    </source>
</reference>
<feature type="binding site" evidence="15">
    <location>
        <position position="114"/>
    </location>
    <ligand>
        <name>NAD(+)</name>
        <dbReference type="ChEBI" id="CHEBI:57540"/>
    </ligand>
</feature>
<dbReference type="InterPro" id="IPR001357">
    <property type="entry name" value="BRCT_dom"/>
</dbReference>
<feature type="binding site" evidence="15">
    <location>
        <begin position="83"/>
        <end position="84"/>
    </location>
    <ligand>
        <name>NAD(+)</name>
        <dbReference type="ChEBI" id="CHEBI:57540"/>
    </ligand>
</feature>
<keyword evidence="11 15" id="KW-0234">DNA repair</keyword>
<dbReference type="Pfam" id="PF14520">
    <property type="entry name" value="HHH_5"/>
    <property type="match status" value="1"/>
</dbReference>
<evidence type="ECO:0000256" key="7">
    <source>
        <dbReference type="ARBA" id="ARBA00022763"/>
    </source>
</evidence>
<dbReference type="FunFam" id="2.40.50.140:FF:000012">
    <property type="entry name" value="DNA ligase"/>
    <property type="match status" value="1"/>
</dbReference>
<dbReference type="InterPro" id="IPR004150">
    <property type="entry name" value="NAD_DNA_ligase_OB"/>
</dbReference>
<dbReference type="Gene3D" id="3.40.50.10190">
    <property type="entry name" value="BRCT domain"/>
    <property type="match status" value="1"/>
</dbReference>
<dbReference type="Gene3D" id="1.10.287.610">
    <property type="entry name" value="Helix hairpin bin"/>
    <property type="match status" value="1"/>
</dbReference>
<dbReference type="Proteomes" id="UP000677436">
    <property type="component" value="Chromosome"/>
</dbReference>
<dbReference type="PANTHER" id="PTHR23389:SF9">
    <property type="entry name" value="DNA LIGASE"/>
    <property type="match status" value="1"/>
</dbReference>
<dbReference type="PROSITE" id="PS01056">
    <property type="entry name" value="DNA_LIGASE_N2"/>
    <property type="match status" value="1"/>
</dbReference>
<dbReference type="GO" id="GO:0006260">
    <property type="term" value="P:DNA replication"/>
    <property type="evidence" value="ECO:0007669"/>
    <property type="project" value="UniProtKB-KW"/>
</dbReference>
<dbReference type="Gene3D" id="1.10.150.20">
    <property type="entry name" value="5' to 3' exonuclease, C-terminal subdomain"/>
    <property type="match status" value="2"/>
</dbReference>
<dbReference type="InterPro" id="IPR018239">
    <property type="entry name" value="DNA_ligase_AS"/>
</dbReference>
<dbReference type="FunFam" id="3.30.470.30:FF:000001">
    <property type="entry name" value="DNA ligase"/>
    <property type="match status" value="1"/>
</dbReference>
<dbReference type="PANTHER" id="PTHR23389">
    <property type="entry name" value="CHROMOSOME TRANSMISSION FIDELITY FACTOR 18"/>
    <property type="match status" value="1"/>
</dbReference>
<comment type="catalytic activity">
    <reaction evidence="13 15 16">
        <text>NAD(+) + (deoxyribonucleotide)n-3'-hydroxyl + 5'-phospho-(deoxyribonucleotide)m = (deoxyribonucleotide)n+m + AMP + beta-nicotinamide D-nucleotide.</text>
        <dbReference type="EC" id="6.5.1.2"/>
    </reaction>
</comment>
<dbReference type="Gene3D" id="6.20.10.30">
    <property type="match status" value="1"/>
</dbReference>
<evidence type="ECO:0000256" key="8">
    <source>
        <dbReference type="ARBA" id="ARBA00022833"/>
    </source>
</evidence>
<feature type="domain" description="BRCT" evidence="17">
    <location>
        <begin position="592"/>
        <end position="673"/>
    </location>
</feature>
<dbReference type="FunFam" id="1.10.287.610:FF:000002">
    <property type="entry name" value="DNA ligase"/>
    <property type="match status" value="1"/>
</dbReference>
<dbReference type="InterPro" id="IPR012340">
    <property type="entry name" value="NA-bd_OB-fold"/>
</dbReference>
<evidence type="ECO:0000256" key="12">
    <source>
        <dbReference type="ARBA" id="ARBA00023211"/>
    </source>
</evidence>
<dbReference type="GO" id="GO:0005829">
    <property type="term" value="C:cytosol"/>
    <property type="evidence" value="ECO:0007669"/>
    <property type="project" value="TreeGrafter"/>
</dbReference>
<accession>A0A8D5UCB4</accession>
<dbReference type="GO" id="GO:0003911">
    <property type="term" value="F:DNA ligase (NAD+) activity"/>
    <property type="evidence" value="ECO:0007669"/>
    <property type="project" value="UniProtKB-UniRule"/>
</dbReference>
<dbReference type="InterPro" id="IPR041663">
    <property type="entry name" value="DisA/LigA_HHH"/>
</dbReference>
<dbReference type="EMBL" id="AP024601">
    <property type="protein sequence ID" value="BCU80622.1"/>
    <property type="molecule type" value="Genomic_DNA"/>
</dbReference>
<dbReference type="InterPro" id="IPR010994">
    <property type="entry name" value="RuvA_2-like"/>
</dbReference>
<dbReference type="Gene3D" id="2.40.50.140">
    <property type="entry name" value="Nucleic acid-binding proteins"/>
    <property type="match status" value="1"/>
</dbReference>
<dbReference type="InterPro" id="IPR003583">
    <property type="entry name" value="Hlx-hairpin-Hlx_DNA-bd_motif"/>
</dbReference>
<dbReference type="PIRSF" id="PIRSF001604">
    <property type="entry name" value="LigA"/>
    <property type="match status" value="1"/>
</dbReference>
<dbReference type="Pfam" id="PF12826">
    <property type="entry name" value="HHH_2"/>
    <property type="match status" value="1"/>
</dbReference>
<reference evidence="18" key="1">
    <citation type="journal article" date="2013" name="Int. J. Syst. Evol. Microbiol.">
        <title>Polycladomyces abyssicola gen. nov., sp. nov., a thermophilic filamentous bacterium isolated from hemipelagic sediment.</title>
        <authorList>
            <person name="Tsubouchi T."/>
            <person name="Shimane Y."/>
            <person name="Mori K."/>
            <person name="Usui K."/>
            <person name="Hiraki T."/>
            <person name="Tame A."/>
            <person name="Uematsu K."/>
            <person name="Maruyama T."/>
            <person name="Hatada Y."/>
        </authorList>
    </citation>
    <scope>NUCLEOTIDE SEQUENCE</scope>
    <source>
        <strain evidence="18">JIR-001</strain>
    </source>
</reference>
<evidence type="ECO:0000256" key="1">
    <source>
        <dbReference type="ARBA" id="ARBA00004067"/>
    </source>
</evidence>
<feature type="binding site" evidence="15">
    <location>
        <position position="312"/>
    </location>
    <ligand>
        <name>NAD(+)</name>
        <dbReference type="ChEBI" id="CHEBI:57540"/>
    </ligand>
</feature>
<feature type="binding site" evidence="15">
    <location>
        <begin position="34"/>
        <end position="38"/>
    </location>
    <ligand>
        <name>NAD(+)</name>
        <dbReference type="ChEBI" id="CHEBI:57540"/>
    </ligand>
</feature>
<dbReference type="KEGG" id="pabs:JIR001_04050"/>
<feature type="binding site" evidence="15">
    <location>
        <position position="429"/>
    </location>
    <ligand>
        <name>Zn(2+)</name>
        <dbReference type="ChEBI" id="CHEBI:29105"/>
    </ligand>
</feature>
<feature type="binding site" evidence="15">
    <location>
        <position position="409"/>
    </location>
    <ligand>
        <name>Zn(2+)</name>
        <dbReference type="ChEBI" id="CHEBI:29105"/>
    </ligand>
</feature>
<dbReference type="Pfam" id="PF01653">
    <property type="entry name" value="DNA_ligase_aden"/>
    <property type="match status" value="1"/>
</dbReference>
<comment type="function">
    <text evidence="1 15">DNA ligase that catalyzes the formation of phosphodiester linkages between 5'-phosphoryl and 3'-hydroxyl groups in double-stranded DNA using NAD as a coenzyme and as the energy source for the reaction. It is essential for DNA replication and repair of damaged DNA.</text>
</comment>
<dbReference type="InterPro" id="IPR013840">
    <property type="entry name" value="DNAligase_N"/>
</dbReference>
<dbReference type="FunFam" id="3.40.50.10190:FF:000054">
    <property type="entry name" value="DNA ligase"/>
    <property type="match status" value="1"/>
</dbReference>
<comment type="cofactor">
    <cofactor evidence="15">
        <name>Mg(2+)</name>
        <dbReference type="ChEBI" id="CHEBI:18420"/>
    </cofactor>
    <cofactor evidence="15">
        <name>Mn(2+)</name>
        <dbReference type="ChEBI" id="CHEBI:29035"/>
    </cofactor>
</comment>
<keyword evidence="12 15" id="KW-0464">Manganese</keyword>
<evidence type="ECO:0000256" key="4">
    <source>
        <dbReference type="ARBA" id="ARBA00022598"/>
    </source>
</evidence>
<dbReference type="FunFam" id="1.10.150.20:FF:000006">
    <property type="entry name" value="DNA ligase"/>
    <property type="match status" value="1"/>
</dbReference>
<feature type="binding site" evidence="15">
    <location>
        <position position="406"/>
    </location>
    <ligand>
        <name>Zn(2+)</name>
        <dbReference type="ChEBI" id="CHEBI:29105"/>
    </ligand>
</feature>
<evidence type="ECO:0000313" key="18">
    <source>
        <dbReference type="EMBL" id="BCU80622.1"/>
    </source>
</evidence>
<evidence type="ECO:0000313" key="19">
    <source>
        <dbReference type="Proteomes" id="UP000677436"/>
    </source>
</evidence>
<dbReference type="HAMAP" id="MF_01588">
    <property type="entry name" value="DNA_ligase_A"/>
    <property type="match status" value="1"/>
</dbReference>
<keyword evidence="7 15" id="KW-0227">DNA damage</keyword>
<dbReference type="InterPro" id="IPR004149">
    <property type="entry name" value="Znf_DNAligase_C4"/>
</dbReference>
<dbReference type="CDD" id="cd00114">
    <property type="entry name" value="LIGANc"/>
    <property type="match status" value="1"/>
</dbReference>
<dbReference type="GO" id="GO:0046872">
    <property type="term" value="F:metal ion binding"/>
    <property type="evidence" value="ECO:0007669"/>
    <property type="project" value="UniProtKB-KW"/>
</dbReference>
<dbReference type="SUPFAM" id="SSF56091">
    <property type="entry name" value="DNA ligase/mRNA capping enzyme, catalytic domain"/>
    <property type="match status" value="1"/>
</dbReference>
<feature type="binding site" evidence="15">
    <location>
        <position position="137"/>
    </location>
    <ligand>
        <name>NAD(+)</name>
        <dbReference type="ChEBI" id="CHEBI:57540"/>
    </ligand>
</feature>
<feature type="binding site" evidence="15">
    <location>
        <position position="171"/>
    </location>
    <ligand>
        <name>NAD(+)</name>
        <dbReference type="ChEBI" id="CHEBI:57540"/>
    </ligand>
</feature>
<dbReference type="GO" id="GO:0006281">
    <property type="term" value="P:DNA repair"/>
    <property type="evidence" value="ECO:0007669"/>
    <property type="project" value="UniProtKB-KW"/>
</dbReference>
<keyword evidence="4 15" id="KW-0436">Ligase</keyword>
<evidence type="ECO:0000256" key="2">
    <source>
        <dbReference type="ARBA" id="ARBA00012722"/>
    </source>
</evidence>
<dbReference type="FunFam" id="1.10.150.20:FF:000007">
    <property type="entry name" value="DNA ligase"/>
    <property type="match status" value="1"/>
</dbReference>
<evidence type="ECO:0000256" key="5">
    <source>
        <dbReference type="ARBA" id="ARBA00022705"/>
    </source>
</evidence>
<evidence type="ECO:0000256" key="9">
    <source>
        <dbReference type="ARBA" id="ARBA00022842"/>
    </source>
</evidence>
<dbReference type="InterPro" id="IPR036420">
    <property type="entry name" value="BRCT_dom_sf"/>
</dbReference>
<evidence type="ECO:0000256" key="16">
    <source>
        <dbReference type="RuleBase" id="RU000618"/>
    </source>
</evidence>
<keyword evidence="19" id="KW-1185">Reference proteome</keyword>
<name>A0A8D5UCB4_9BACL</name>
<evidence type="ECO:0000256" key="13">
    <source>
        <dbReference type="ARBA" id="ARBA00034005"/>
    </source>
</evidence>
<dbReference type="Gene3D" id="3.30.470.30">
    <property type="entry name" value="DNA ligase/mRNA capping enzyme"/>
    <property type="match status" value="1"/>
</dbReference>
<keyword evidence="9 15" id="KW-0460">Magnesium</keyword>
<dbReference type="SMART" id="SM00278">
    <property type="entry name" value="HhH1"/>
    <property type="match status" value="3"/>
</dbReference>
<evidence type="ECO:0000256" key="14">
    <source>
        <dbReference type="ARBA" id="ARBA00060881"/>
    </source>
</evidence>
<gene>
    <name evidence="15 18" type="primary">ligA</name>
    <name evidence="18" type="ORF">JIR001_04050</name>
</gene>
<evidence type="ECO:0000256" key="6">
    <source>
        <dbReference type="ARBA" id="ARBA00022723"/>
    </source>
</evidence>
<dbReference type="EC" id="6.5.1.2" evidence="2 15"/>
<dbReference type="SMART" id="SM00532">
    <property type="entry name" value="LIGANc"/>
    <property type="match status" value="1"/>
</dbReference>